<accession>A0ABU2ZYQ2</accession>
<dbReference type="InterPro" id="IPR038440">
    <property type="entry name" value="FimV_C_sf"/>
</dbReference>
<feature type="compositionally biased region" description="Low complexity" evidence="1">
    <location>
        <begin position="21"/>
        <end position="37"/>
    </location>
</feature>
<dbReference type="Proteomes" id="UP001266357">
    <property type="component" value="Unassembled WGS sequence"/>
</dbReference>
<gene>
    <name evidence="2" type="ORF">RM573_03725</name>
</gene>
<feature type="compositionally biased region" description="Low complexity" evidence="1">
    <location>
        <begin position="327"/>
        <end position="338"/>
    </location>
</feature>
<feature type="compositionally biased region" description="Acidic residues" evidence="1">
    <location>
        <begin position="240"/>
        <end position="251"/>
    </location>
</feature>
<feature type="region of interest" description="Disordered" evidence="1">
    <location>
        <begin position="159"/>
        <end position="355"/>
    </location>
</feature>
<dbReference type="InterPro" id="IPR020011">
    <property type="entry name" value="FimV_C"/>
</dbReference>
<dbReference type="EMBL" id="JAVRIF010000001">
    <property type="protein sequence ID" value="MDT0602690.1"/>
    <property type="molecule type" value="Genomic_DNA"/>
</dbReference>
<sequence length="424" mass="46493">DEIPDNAELTDPDDIDALMDSMASAPEPETASEAAESAVDEIPDNAELTDPDDIDALLASMTGDSAPEPQKSSAIEESAEDKSNDESDNDSELDTKNHEQIDNFSEEYVAPFLSADFSDLTSAEEEITNEATHQEEAISDEDDIDIDALIADVADNNHQDELSSLDIGDDLGDTISDEVTTDESADVNAPIDDEILNDISSDFDESTLTELLNDEDDEQTSSQVELSPDFTDSNVLADLLADDNQEEETEQIVEKTEATEINDIQELDSLDFDELLANIEEEAPTSSDEDFDLSDDFEIADSIESLDDDTTEQTSEQVEKRQDDFISVDSLISDTLSDSTEKEEPYDQTNIDVGLGDFPEFTSDINQIDVDEEDDNGVAAKLDLAKVYIEIGDNENAEVILQDVVKIGDAEQQFEAQQLLDSMN</sequence>
<dbReference type="NCBIfam" id="TIGR03504">
    <property type="entry name" value="FimV_Cterm"/>
    <property type="match status" value="1"/>
</dbReference>
<feature type="compositionally biased region" description="Polar residues" evidence="1">
    <location>
        <begin position="220"/>
        <end position="234"/>
    </location>
</feature>
<feature type="compositionally biased region" description="Acidic residues" evidence="1">
    <location>
        <begin position="38"/>
        <end position="55"/>
    </location>
</feature>
<proteinExistence type="predicted"/>
<feature type="compositionally biased region" description="Acidic residues" evidence="1">
    <location>
        <begin position="263"/>
        <end position="311"/>
    </location>
</feature>
<name>A0ABU2ZYQ2_9GAMM</name>
<feature type="region of interest" description="Disordered" evidence="1">
    <location>
        <begin position="1"/>
        <end position="142"/>
    </location>
</feature>
<feature type="compositionally biased region" description="Acidic residues" evidence="1">
    <location>
        <begin position="167"/>
        <end position="219"/>
    </location>
</feature>
<protein>
    <submittedName>
        <fullName evidence="2">FimV/HubP family polar landmark protein</fullName>
    </submittedName>
</protein>
<comment type="caution">
    <text evidence="2">The sequence shown here is derived from an EMBL/GenBank/DDBJ whole genome shotgun (WGS) entry which is preliminary data.</text>
</comment>
<organism evidence="2 3">
    <name type="scientific">Thalassotalea castellviae</name>
    <dbReference type="NCBI Taxonomy" id="3075612"/>
    <lineage>
        <taxon>Bacteria</taxon>
        <taxon>Pseudomonadati</taxon>
        <taxon>Pseudomonadota</taxon>
        <taxon>Gammaproteobacteria</taxon>
        <taxon>Alteromonadales</taxon>
        <taxon>Colwelliaceae</taxon>
        <taxon>Thalassotalea</taxon>
    </lineage>
</organism>
<feature type="compositionally biased region" description="Acidic residues" evidence="1">
    <location>
        <begin position="1"/>
        <end position="17"/>
    </location>
</feature>
<feature type="non-terminal residue" evidence="2">
    <location>
        <position position="1"/>
    </location>
</feature>
<evidence type="ECO:0000313" key="2">
    <source>
        <dbReference type="EMBL" id="MDT0602690.1"/>
    </source>
</evidence>
<dbReference type="Gene3D" id="1.20.58.2200">
    <property type="match status" value="1"/>
</dbReference>
<evidence type="ECO:0000313" key="3">
    <source>
        <dbReference type="Proteomes" id="UP001266357"/>
    </source>
</evidence>
<evidence type="ECO:0000256" key="1">
    <source>
        <dbReference type="SAM" id="MobiDB-lite"/>
    </source>
</evidence>
<reference evidence="2 3" key="1">
    <citation type="submission" date="2023-09" db="EMBL/GenBank/DDBJ databases">
        <authorList>
            <person name="Rey-Velasco X."/>
        </authorList>
    </citation>
    <scope>NUCLEOTIDE SEQUENCE [LARGE SCALE GENOMIC DNA]</scope>
    <source>
        <strain evidence="2 3">W431</strain>
    </source>
</reference>
<keyword evidence="3" id="KW-1185">Reference proteome</keyword>
<dbReference type="RefSeq" id="WP_311577373.1">
    <property type="nucleotide sequence ID" value="NZ_JAVRIF010000001.1"/>
</dbReference>